<evidence type="ECO:0000256" key="11">
    <source>
        <dbReference type="SAM" id="MobiDB-lite"/>
    </source>
</evidence>
<evidence type="ECO:0000256" key="4">
    <source>
        <dbReference type="ARBA" id="ARBA00022670"/>
    </source>
</evidence>
<feature type="active site" evidence="10">
    <location>
        <position position="418"/>
    </location>
</feature>
<dbReference type="GO" id="GO:0004197">
    <property type="term" value="F:cysteine-type endopeptidase activity"/>
    <property type="evidence" value="ECO:0007669"/>
    <property type="project" value="UniProtKB-EC"/>
</dbReference>
<dbReference type="GO" id="GO:0005739">
    <property type="term" value="C:mitochondrion"/>
    <property type="evidence" value="ECO:0007669"/>
    <property type="project" value="UniProtKB-SubCell"/>
</dbReference>
<evidence type="ECO:0000256" key="8">
    <source>
        <dbReference type="ARBA" id="ARBA00026080"/>
    </source>
</evidence>
<dbReference type="Pfam" id="PF03051">
    <property type="entry name" value="Peptidase_C1_2"/>
    <property type="match status" value="1"/>
</dbReference>
<dbReference type="PIRSF" id="PIRSF005700">
    <property type="entry name" value="PepC"/>
    <property type="match status" value="1"/>
</dbReference>
<sequence>MGSAVSKPVPLNEKASSAEREEARADVTEQASWESSLPPYPAQERVIPLTLTRINDWNQTLLSDPKNRLAISSFADHSFEDILVNHNALQLDQHIFNLTVPVEGTPITNQRSSGRCWIFAATNIFRLPLIKAYQLKDFELSQAYLFYWDKIEKANWFFEQIIATAHEDLSSRLVQKLCQDPVSDGGQWDMVVNLVQKYGLVPHTLYPDGYHAQNSAKMNWLLTTKLRDQAFVLRELAAKSPHSLPAAKEQFLQEIHSLVTLLLGPPPSPDKKFVWQFSDANGTARDVQLTPLEFAQQAFRPRSISRGHPTVSTGRLFSLVNDPRHEFNRLLTIERLGNVVEGRPITYVNVEIDTIKNAIIAMLRAGYPVFFGCDVGKFYDRDRGVLDTDLTDLALGFNITLSMTKAQRVASGASSMTHAMVITGVHLDGDRPVRWRVENSWGEAAGKGGWFVMTDRWMDEYTFQAVVDFNFVSADVQAILEQSPKVLPRWDPMGVLA</sequence>
<feature type="active site" evidence="10">
    <location>
        <position position="116"/>
    </location>
</feature>
<accession>A0A0G4NZ94</accession>
<protein>
    <recommendedName>
        <fullName evidence="3 9">Cysteine proteinase 1, mitochondrial</fullName>
        <ecNumber evidence="2 9">3.4.22.40</ecNumber>
    </recommendedName>
</protein>
<evidence type="ECO:0000256" key="10">
    <source>
        <dbReference type="PIRSR" id="PIRSR005700-1"/>
    </source>
</evidence>
<dbReference type="SUPFAM" id="SSF54001">
    <property type="entry name" value="Cysteine proteinases"/>
    <property type="match status" value="1"/>
</dbReference>
<organism evidence="12 13">
    <name type="scientific">Penicillium camemberti (strain FM 013)</name>
    <dbReference type="NCBI Taxonomy" id="1429867"/>
    <lineage>
        <taxon>Eukaryota</taxon>
        <taxon>Fungi</taxon>
        <taxon>Dikarya</taxon>
        <taxon>Ascomycota</taxon>
        <taxon>Pezizomycotina</taxon>
        <taxon>Eurotiomycetes</taxon>
        <taxon>Eurotiomycetidae</taxon>
        <taxon>Eurotiales</taxon>
        <taxon>Aspergillaceae</taxon>
        <taxon>Penicillium</taxon>
    </lineage>
</organism>
<comment type="subunit">
    <text evidence="8">Homohexamer. Binds to nucleic acids. Binds single-stranded DNA and RNA with higher affinity than double-stranded DNA.</text>
</comment>
<keyword evidence="13" id="KW-1185">Reference proteome</keyword>
<dbReference type="InterPro" id="IPR000169">
    <property type="entry name" value="Pept_cys_AS"/>
</dbReference>
<comment type="similarity">
    <text evidence="9">Belongs to the peptidase C1 family.</text>
</comment>
<evidence type="ECO:0000313" key="13">
    <source>
        <dbReference type="Proteomes" id="UP000053732"/>
    </source>
</evidence>
<keyword evidence="6 9" id="KW-0788">Thiol protease</keyword>
<proteinExistence type="inferred from homology"/>
<dbReference type="EC" id="3.4.22.40" evidence="2 9"/>
<comment type="catalytic activity">
    <reaction evidence="1 9">
        <text>Inactivates bleomycin B2 (a cytotoxic glycometallopeptide) by hydrolysis of a carboxyamide bond of beta-aminoalanine, but also shows general aminopeptidase activity. The specificity varies somewhat with source, but amino acid arylamides of Met, Leu and Ala are preferred.</text>
        <dbReference type="EC" id="3.4.22.40"/>
    </reaction>
</comment>
<dbReference type="AlphaFoldDB" id="A0A0G4NZ94"/>
<comment type="function">
    <text evidence="9">Has aminopeptidase activity, shortening substrate peptides sequentially by 1 amino acid. Has bleomycin hydrolase activity, which can protect the cell from the toxic effects of bleomycin. Has homocysteine-thiolactonase activity, protecting the cell against homocysteine toxicity.</text>
</comment>
<feature type="region of interest" description="Disordered" evidence="11">
    <location>
        <begin position="1"/>
        <end position="36"/>
    </location>
</feature>
<feature type="active site" evidence="10">
    <location>
        <position position="439"/>
    </location>
</feature>
<evidence type="ECO:0000256" key="3">
    <source>
        <dbReference type="ARBA" id="ARBA00016900"/>
    </source>
</evidence>
<dbReference type="GO" id="GO:0009636">
    <property type="term" value="P:response to toxic substance"/>
    <property type="evidence" value="ECO:0007669"/>
    <property type="project" value="TreeGrafter"/>
</dbReference>
<reference evidence="12 13" key="1">
    <citation type="journal article" date="2014" name="Nat. Commun.">
        <title>Multiple recent horizontal transfers of a large genomic region in cheese making fungi.</title>
        <authorList>
            <person name="Cheeseman K."/>
            <person name="Ropars J."/>
            <person name="Renault P."/>
            <person name="Dupont J."/>
            <person name="Gouzy J."/>
            <person name="Branca A."/>
            <person name="Abraham A.L."/>
            <person name="Ceppi M."/>
            <person name="Conseiller E."/>
            <person name="Debuchy R."/>
            <person name="Malagnac F."/>
            <person name="Goarin A."/>
            <person name="Silar P."/>
            <person name="Lacoste S."/>
            <person name="Sallet E."/>
            <person name="Bensimon A."/>
            <person name="Giraud T."/>
            <person name="Brygoo Y."/>
        </authorList>
    </citation>
    <scope>NUCLEOTIDE SEQUENCE [LARGE SCALE GENOMIC DNA]</scope>
    <source>
        <strain evidence="13">FM 013</strain>
    </source>
</reference>
<feature type="compositionally biased region" description="Basic and acidic residues" evidence="11">
    <location>
        <begin position="16"/>
        <end position="27"/>
    </location>
</feature>
<gene>
    <name evidence="12" type="ORF">PCAMFM013_S003g000182</name>
</gene>
<evidence type="ECO:0000256" key="7">
    <source>
        <dbReference type="ARBA" id="ARBA00025347"/>
    </source>
</evidence>
<keyword evidence="9" id="KW-0963">Cytoplasm</keyword>
<dbReference type="PROSITE" id="PS00139">
    <property type="entry name" value="THIOL_PROTEASE_CYS"/>
    <property type="match status" value="1"/>
</dbReference>
<dbReference type="PANTHER" id="PTHR10363">
    <property type="entry name" value="BLEOMYCIN HYDROLASE"/>
    <property type="match status" value="1"/>
</dbReference>
<evidence type="ECO:0000256" key="5">
    <source>
        <dbReference type="ARBA" id="ARBA00022801"/>
    </source>
</evidence>
<keyword evidence="5 9" id="KW-0378">Hydrolase</keyword>
<evidence type="ECO:0000256" key="9">
    <source>
        <dbReference type="PIRNR" id="PIRNR005700"/>
    </source>
</evidence>
<dbReference type="GO" id="GO:0006508">
    <property type="term" value="P:proteolysis"/>
    <property type="evidence" value="ECO:0007669"/>
    <property type="project" value="UniProtKB-KW"/>
</dbReference>
<dbReference type="InterPro" id="IPR004134">
    <property type="entry name" value="Peptidase_C1B"/>
</dbReference>
<dbReference type="Gene3D" id="3.90.70.10">
    <property type="entry name" value="Cysteine proteinases"/>
    <property type="match status" value="1"/>
</dbReference>
<evidence type="ECO:0000256" key="1">
    <source>
        <dbReference type="ARBA" id="ARBA00000423"/>
    </source>
</evidence>
<keyword evidence="4 9" id="KW-0645">Protease</keyword>
<dbReference type="PROSITE" id="PS00639">
    <property type="entry name" value="THIOL_PROTEASE_HIS"/>
    <property type="match status" value="1"/>
</dbReference>
<evidence type="ECO:0000256" key="6">
    <source>
        <dbReference type="ARBA" id="ARBA00022807"/>
    </source>
</evidence>
<dbReference type="InterPro" id="IPR025660">
    <property type="entry name" value="Pept_his_AS"/>
</dbReference>
<dbReference type="STRING" id="1429867.A0A0G4NZ94"/>
<dbReference type="GO" id="GO:0043418">
    <property type="term" value="P:homocysteine catabolic process"/>
    <property type="evidence" value="ECO:0007669"/>
    <property type="project" value="TreeGrafter"/>
</dbReference>
<dbReference type="GO" id="GO:0070005">
    <property type="term" value="F:cysteine-type aminopeptidase activity"/>
    <property type="evidence" value="ECO:0007669"/>
    <property type="project" value="InterPro"/>
</dbReference>
<evidence type="ECO:0000256" key="2">
    <source>
        <dbReference type="ARBA" id="ARBA00012465"/>
    </source>
</evidence>
<name>A0A0G4NZ94_PENC3</name>
<dbReference type="InterPro" id="IPR038765">
    <property type="entry name" value="Papain-like_cys_pep_sf"/>
</dbReference>
<keyword evidence="9" id="KW-0496">Mitochondrion</keyword>
<comment type="function">
    <text evidence="7">The normal physiological role of the enzyme is unknown, but it is not essential for the viability of yeast cells. Has aminopeptidase activity, shortening substrate peptides sequentially by 1 amino acid. Has bleomycin hydrolase activity, which can protect the cell from the toxic effects of bleomycin. Has homocysteine-thiolactonase activity, protecting the cell against homocysteine toxicity. Acts as a repressor in the GAL4 regulatory system, but this does not require either the peptidase or nucleic acid-binding activities.</text>
</comment>
<evidence type="ECO:0000313" key="12">
    <source>
        <dbReference type="EMBL" id="CRL19391.1"/>
    </source>
</evidence>
<dbReference type="EMBL" id="HG793136">
    <property type="protein sequence ID" value="CRL19391.1"/>
    <property type="molecule type" value="Genomic_DNA"/>
</dbReference>
<dbReference type="Proteomes" id="UP000053732">
    <property type="component" value="Unassembled WGS sequence"/>
</dbReference>
<dbReference type="PANTHER" id="PTHR10363:SF2">
    <property type="entry name" value="BLEOMYCIN HYDROLASE"/>
    <property type="match status" value="1"/>
</dbReference>
<comment type="subcellular location">
    <subcellularLocation>
        <location evidence="9">Mitochondrion</location>
    </subcellularLocation>
    <subcellularLocation>
        <location evidence="9">Cytoplasm</location>
    </subcellularLocation>
</comment>
<dbReference type="CDD" id="cd00585">
    <property type="entry name" value="Peptidase_C1B"/>
    <property type="match status" value="1"/>
</dbReference>